<comment type="caution">
    <text evidence="2">The sequence shown here is derived from an EMBL/GenBank/DDBJ whole genome shotgun (WGS) entry which is preliminary data.</text>
</comment>
<gene>
    <name evidence="2" type="ORF">B0H17DRAFT_1184881</name>
</gene>
<feature type="region of interest" description="Disordered" evidence="1">
    <location>
        <begin position="213"/>
        <end position="235"/>
    </location>
</feature>
<protein>
    <submittedName>
        <fullName evidence="2">Uncharacterized protein</fullName>
    </submittedName>
</protein>
<feature type="region of interest" description="Disordered" evidence="1">
    <location>
        <begin position="131"/>
        <end position="190"/>
    </location>
</feature>
<dbReference type="EMBL" id="JARKIE010000232">
    <property type="protein sequence ID" value="KAJ7663526.1"/>
    <property type="molecule type" value="Genomic_DNA"/>
</dbReference>
<evidence type="ECO:0000313" key="2">
    <source>
        <dbReference type="EMBL" id="KAJ7663526.1"/>
    </source>
</evidence>
<evidence type="ECO:0000313" key="3">
    <source>
        <dbReference type="Proteomes" id="UP001221757"/>
    </source>
</evidence>
<evidence type="ECO:0000256" key="1">
    <source>
        <dbReference type="SAM" id="MobiDB-lite"/>
    </source>
</evidence>
<keyword evidence="3" id="KW-1185">Reference proteome</keyword>
<dbReference type="AlphaFoldDB" id="A0AAD7CU33"/>
<feature type="compositionally biased region" description="Basic and acidic residues" evidence="1">
    <location>
        <begin position="168"/>
        <end position="183"/>
    </location>
</feature>
<reference evidence="2" key="1">
    <citation type="submission" date="2023-03" db="EMBL/GenBank/DDBJ databases">
        <title>Massive genome expansion in bonnet fungi (Mycena s.s.) driven by repeated elements and novel gene families across ecological guilds.</title>
        <authorList>
            <consortium name="Lawrence Berkeley National Laboratory"/>
            <person name="Harder C.B."/>
            <person name="Miyauchi S."/>
            <person name="Viragh M."/>
            <person name="Kuo A."/>
            <person name="Thoen E."/>
            <person name="Andreopoulos B."/>
            <person name="Lu D."/>
            <person name="Skrede I."/>
            <person name="Drula E."/>
            <person name="Henrissat B."/>
            <person name="Morin E."/>
            <person name="Kohler A."/>
            <person name="Barry K."/>
            <person name="LaButti K."/>
            <person name="Morin E."/>
            <person name="Salamov A."/>
            <person name="Lipzen A."/>
            <person name="Mereny Z."/>
            <person name="Hegedus B."/>
            <person name="Baldrian P."/>
            <person name="Stursova M."/>
            <person name="Weitz H."/>
            <person name="Taylor A."/>
            <person name="Grigoriev I.V."/>
            <person name="Nagy L.G."/>
            <person name="Martin F."/>
            <person name="Kauserud H."/>
        </authorList>
    </citation>
    <scope>NUCLEOTIDE SEQUENCE</scope>
    <source>
        <strain evidence="2">CBHHK067</strain>
    </source>
</reference>
<sequence>MPLAAALELSDGTPLFSLLQAAPPVVRYRSVDPMPLDPNNSEAVTASHCRDTVEVRHFVEQLLVGVLGGQIQGPVTAANSLRRFPLVLLTSGAAHTILPPQTHWRQRQRSLLVPQFTLHLPAGFPGSALFTQDSFGPATHLSPRPRSAPPAPSGGRSSSSRRRGLPPQHERKTRGGLEAREGADATLAPRVHRRALAPHFRLFIERHARVPRRRGLPQERRMSGRDARSPEDHRTCSTAFYDPEIRSGGEFLYEKYHCPIINPSSFLATTLARNAVPCRLPRDCIVATEAPTLYPPVIPQCPIPKLRTMPALVEGRSLPLLNGSTYLVTPRTVVKFSVRYFKFRVPRKGFVTRVLPFRSSNRQMFACQFNQMI</sequence>
<feature type="compositionally biased region" description="Basic and acidic residues" evidence="1">
    <location>
        <begin position="216"/>
        <end position="235"/>
    </location>
</feature>
<proteinExistence type="predicted"/>
<dbReference type="Proteomes" id="UP001221757">
    <property type="component" value="Unassembled WGS sequence"/>
</dbReference>
<organism evidence="2 3">
    <name type="scientific">Mycena rosella</name>
    <name type="common">Pink bonnet</name>
    <name type="synonym">Agaricus rosellus</name>
    <dbReference type="NCBI Taxonomy" id="1033263"/>
    <lineage>
        <taxon>Eukaryota</taxon>
        <taxon>Fungi</taxon>
        <taxon>Dikarya</taxon>
        <taxon>Basidiomycota</taxon>
        <taxon>Agaricomycotina</taxon>
        <taxon>Agaricomycetes</taxon>
        <taxon>Agaricomycetidae</taxon>
        <taxon>Agaricales</taxon>
        <taxon>Marasmiineae</taxon>
        <taxon>Mycenaceae</taxon>
        <taxon>Mycena</taxon>
    </lineage>
</organism>
<accession>A0AAD7CU33</accession>
<name>A0AAD7CU33_MYCRO</name>